<keyword evidence="4 6" id="KW-1133">Transmembrane helix</keyword>
<evidence type="ECO:0000313" key="8">
    <source>
        <dbReference type="Proteomes" id="UP001237642"/>
    </source>
</evidence>
<dbReference type="InterPro" id="IPR036719">
    <property type="entry name" value="Neuro-gated_channel_TM_sf"/>
</dbReference>
<feature type="transmembrane region" description="Helical" evidence="6">
    <location>
        <begin position="12"/>
        <end position="34"/>
    </location>
</feature>
<dbReference type="SUPFAM" id="SSF90112">
    <property type="entry name" value="Neurotransmitter-gated ion-channel transmembrane pore"/>
    <property type="match status" value="1"/>
</dbReference>
<name>A0AAD8MP57_9APIA</name>
<evidence type="ECO:0000256" key="1">
    <source>
        <dbReference type="ARBA" id="ARBA00004141"/>
    </source>
</evidence>
<evidence type="ECO:0000256" key="3">
    <source>
        <dbReference type="ARBA" id="ARBA00022692"/>
    </source>
</evidence>
<comment type="subcellular location">
    <subcellularLocation>
        <location evidence="1">Membrane</location>
        <topology evidence="1">Multi-pass membrane protein</topology>
    </subcellularLocation>
</comment>
<reference evidence="7" key="1">
    <citation type="submission" date="2023-02" db="EMBL/GenBank/DDBJ databases">
        <title>Genome of toxic invasive species Heracleum sosnowskyi carries increased number of genes despite the absence of recent whole-genome duplications.</title>
        <authorList>
            <person name="Schelkunov M."/>
            <person name="Shtratnikova V."/>
            <person name="Makarenko M."/>
            <person name="Klepikova A."/>
            <person name="Omelchenko D."/>
            <person name="Novikova G."/>
            <person name="Obukhova E."/>
            <person name="Bogdanov V."/>
            <person name="Penin A."/>
            <person name="Logacheva M."/>
        </authorList>
    </citation>
    <scope>NUCLEOTIDE SEQUENCE</scope>
    <source>
        <strain evidence="7">Hsosn_3</strain>
        <tissue evidence="7">Leaf</tissue>
    </source>
</reference>
<dbReference type="Pfam" id="PF00335">
    <property type="entry name" value="Tetraspanin"/>
    <property type="match status" value="1"/>
</dbReference>
<dbReference type="Proteomes" id="UP001237642">
    <property type="component" value="Unassembled WGS sequence"/>
</dbReference>
<reference evidence="7" key="2">
    <citation type="submission" date="2023-05" db="EMBL/GenBank/DDBJ databases">
        <authorList>
            <person name="Schelkunov M.I."/>
        </authorList>
    </citation>
    <scope>NUCLEOTIDE SEQUENCE</scope>
    <source>
        <strain evidence="7">Hsosn_3</strain>
        <tissue evidence="7">Leaf</tissue>
    </source>
</reference>
<gene>
    <name evidence="7" type="ORF">POM88_021825</name>
</gene>
<feature type="transmembrane region" description="Helical" evidence="6">
    <location>
        <begin position="74"/>
        <end position="96"/>
    </location>
</feature>
<comment type="similarity">
    <text evidence="2">Belongs to the tetraspanin (TM4SF) family.</text>
</comment>
<protein>
    <submittedName>
        <fullName evidence="7">Tetraspanin8</fullName>
    </submittedName>
</protein>
<keyword evidence="8" id="KW-1185">Reference proteome</keyword>
<dbReference type="PANTHER" id="PTHR32191">
    <property type="entry name" value="TETRASPANIN-8-RELATED"/>
    <property type="match status" value="1"/>
</dbReference>
<organism evidence="7 8">
    <name type="scientific">Heracleum sosnowskyi</name>
    <dbReference type="NCBI Taxonomy" id="360622"/>
    <lineage>
        <taxon>Eukaryota</taxon>
        <taxon>Viridiplantae</taxon>
        <taxon>Streptophyta</taxon>
        <taxon>Embryophyta</taxon>
        <taxon>Tracheophyta</taxon>
        <taxon>Spermatophyta</taxon>
        <taxon>Magnoliopsida</taxon>
        <taxon>eudicotyledons</taxon>
        <taxon>Gunneridae</taxon>
        <taxon>Pentapetalae</taxon>
        <taxon>asterids</taxon>
        <taxon>campanulids</taxon>
        <taxon>Apiales</taxon>
        <taxon>Apiaceae</taxon>
        <taxon>Apioideae</taxon>
        <taxon>apioid superclade</taxon>
        <taxon>Tordylieae</taxon>
        <taxon>Tordyliinae</taxon>
        <taxon>Heracleum</taxon>
    </lineage>
</organism>
<evidence type="ECO:0000256" key="5">
    <source>
        <dbReference type="ARBA" id="ARBA00023136"/>
    </source>
</evidence>
<feature type="transmembrane region" description="Helical" evidence="6">
    <location>
        <begin position="49"/>
        <end position="67"/>
    </location>
</feature>
<evidence type="ECO:0000256" key="6">
    <source>
        <dbReference type="SAM" id="Phobius"/>
    </source>
</evidence>
<keyword evidence="3 6" id="KW-0812">Transmembrane</keyword>
<dbReference type="InterPro" id="IPR044991">
    <property type="entry name" value="TET_plant"/>
</dbReference>
<sequence length="239" mass="27836">MRIQRTPENVTAILILGTFFFSTLILYCGLWISYEGISCDNYFETNLKTLAYCLMFVSTLGFVGALCRSSPLVWLYVLLEFVLIFLVLLFMAYGLYVTFHGPVTRSRVHRLEDYSRFFRKRVENERDWEKVKTWLQVVDVCTTVYLPKANREGVFQMEHLSTIRAGCCKPSNLREDRKLWDNDPKVMCFNCLSCKANLLDTMRSDLKKVVALCTVFLMETLEKTSKEESNDDMGFSLFD</sequence>
<dbReference type="AlphaFoldDB" id="A0AAD8MP57"/>
<comment type="caution">
    <text evidence="7">The sequence shown here is derived from an EMBL/GenBank/DDBJ whole genome shotgun (WGS) entry which is preliminary data.</text>
</comment>
<dbReference type="EMBL" id="JAUIZM010000005">
    <property type="protein sequence ID" value="KAK1384090.1"/>
    <property type="molecule type" value="Genomic_DNA"/>
</dbReference>
<proteinExistence type="inferred from homology"/>
<accession>A0AAD8MP57</accession>
<evidence type="ECO:0000256" key="2">
    <source>
        <dbReference type="ARBA" id="ARBA00006840"/>
    </source>
</evidence>
<dbReference type="InterPro" id="IPR018499">
    <property type="entry name" value="Tetraspanin/Peripherin"/>
</dbReference>
<evidence type="ECO:0000256" key="4">
    <source>
        <dbReference type="ARBA" id="ARBA00022989"/>
    </source>
</evidence>
<dbReference type="GO" id="GO:0009734">
    <property type="term" value="P:auxin-activated signaling pathway"/>
    <property type="evidence" value="ECO:0007669"/>
    <property type="project" value="InterPro"/>
</dbReference>
<evidence type="ECO:0000313" key="7">
    <source>
        <dbReference type="EMBL" id="KAK1384090.1"/>
    </source>
</evidence>
<dbReference type="GO" id="GO:0016020">
    <property type="term" value="C:membrane"/>
    <property type="evidence" value="ECO:0007669"/>
    <property type="project" value="UniProtKB-SubCell"/>
</dbReference>
<dbReference type="GO" id="GO:0006811">
    <property type="term" value="P:monoatomic ion transport"/>
    <property type="evidence" value="ECO:0007669"/>
    <property type="project" value="InterPro"/>
</dbReference>
<keyword evidence="5 6" id="KW-0472">Membrane</keyword>